<evidence type="ECO:0000256" key="1">
    <source>
        <dbReference type="ARBA" id="ARBA00022490"/>
    </source>
</evidence>
<dbReference type="InterPro" id="IPR003786">
    <property type="entry name" value="FdhD"/>
</dbReference>
<keyword evidence="4" id="KW-1185">Reference proteome</keyword>
<evidence type="ECO:0000313" key="4">
    <source>
        <dbReference type="Proteomes" id="UP000663499"/>
    </source>
</evidence>
<proteinExistence type="predicted"/>
<keyword evidence="1" id="KW-0963">Cytoplasm</keyword>
<protein>
    <submittedName>
        <fullName evidence="3">Formate dehydrogenase accessory sulfurtransferase FdhD</fullName>
    </submittedName>
</protein>
<organism evidence="3 4">
    <name type="scientific">Alkalibacter rhizosphaerae</name>
    <dbReference type="NCBI Taxonomy" id="2815577"/>
    <lineage>
        <taxon>Bacteria</taxon>
        <taxon>Bacillati</taxon>
        <taxon>Bacillota</taxon>
        <taxon>Clostridia</taxon>
        <taxon>Eubacteriales</taxon>
        <taxon>Eubacteriaceae</taxon>
        <taxon>Alkalibacter</taxon>
    </lineage>
</organism>
<dbReference type="PIRSF" id="PIRSF015626">
    <property type="entry name" value="FdhD"/>
    <property type="match status" value="1"/>
</dbReference>
<name>A0A975AIX7_9FIRM</name>
<dbReference type="SUPFAM" id="SSF53927">
    <property type="entry name" value="Cytidine deaminase-like"/>
    <property type="match status" value="1"/>
</dbReference>
<gene>
    <name evidence="3" type="primary">fdhD</name>
    <name evidence="3" type="ORF">J0B03_03410</name>
</gene>
<dbReference type="Pfam" id="PF02634">
    <property type="entry name" value="FdhD-NarQ"/>
    <property type="match status" value="1"/>
</dbReference>
<dbReference type="GO" id="GO:0016783">
    <property type="term" value="F:sulfurtransferase activity"/>
    <property type="evidence" value="ECO:0007669"/>
    <property type="project" value="InterPro"/>
</dbReference>
<dbReference type="KEGG" id="alka:J0B03_03410"/>
<accession>A0A975AIX7</accession>
<dbReference type="RefSeq" id="WP_207300468.1">
    <property type="nucleotide sequence ID" value="NZ_CP071444.1"/>
</dbReference>
<dbReference type="Gene3D" id="3.10.20.10">
    <property type="match status" value="1"/>
</dbReference>
<keyword evidence="2" id="KW-0501">Molybdenum cofactor biosynthesis</keyword>
<dbReference type="EMBL" id="CP071444">
    <property type="protein sequence ID" value="QSX09129.1"/>
    <property type="molecule type" value="Genomic_DNA"/>
</dbReference>
<dbReference type="Gene3D" id="3.40.140.10">
    <property type="entry name" value="Cytidine Deaminase, domain 2"/>
    <property type="match status" value="1"/>
</dbReference>
<evidence type="ECO:0000256" key="2">
    <source>
        <dbReference type="ARBA" id="ARBA00023150"/>
    </source>
</evidence>
<dbReference type="PANTHER" id="PTHR30592">
    <property type="entry name" value="FORMATE DEHYDROGENASE"/>
    <property type="match status" value="1"/>
</dbReference>
<sequence length="241" mass="26350">MNISKLNICQEEPVELYLNGNKIVTFMCTLENLRELALGHMFSRGMINSPFDLDTMAACKDMRKIYATTSKEIDFDSLVLETVLTSSCGSGSKFNEESMSTARIASRFDVSLGKVRELMAEMFARAEMYKTIGGMHCMAIADNREILTQCEDVGRHNAADKAIGKALMQGVDMSNAMLLSTGRISSDLVLKAANVKCPVIASRSIITSSGLELAEKLGITIIGRAVSNNPIVYLNEQRIAS</sequence>
<dbReference type="GO" id="GO:0006777">
    <property type="term" value="P:Mo-molybdopterin cofactor biosynthetic process"/>
    <property type="evidence" value="ECO:0007669"/>
    <property type="project" value="UniProtKB-KW"/>
</dbReference>
<dbReference type="PANTHER" id="PTHR30592:SF1">
    <property type="entry name" value="SULFUR CARRIER PROTEIN FDHD"/>
    <property type="match status" value="1"/>
</dbReference>
<evidence type="ECO:0000313" key="3">
    <source>
        <dbReference type="EMBL" id="QSX09129.1"/>
    </source>
</evidence>
<dbReference type="NCBIfam" id="TIGR00129">
    <property type="entry name" value="fdhD_narQ"/>
    <property type="match status" value="1"/>
</dbReference>
<dbReference type="Proteomes" id="UP000663499">
    <property type="component" value="Chromosome"/>
</dbReference>
<reference evidence="3" key="1">
    <citation type="submission" date="2021-03" db="EMBL/GenBank/DDBJ databases">
        <title>Alkalibacter marinus sp. nov., isolated from tidal flat sediment.</title>
        <authorList>
            <person name="Namirimu T."/>
            <person name="Yang J.-A."/>
            <person name="Yang S.-H."/>
            <person name="Kim Y.-J."/>
            <person name="Kwon K.K."/>
        </authorList>
    </citation>
    <scope>NUCLEOTIDE SEQUENCE</scope>
    <source>
        <strain evidence="3">ES005</strain>
    </source>
</reference>
<dbReference type="AlphaFoldDB" id="A0A975AIX7"/>
<dbReference type="InterPro" id="IPR016193">
    <property type="entry name" value="Cytidine_deaminase-like"/>
</dbReference>